<evidence type="ECO:0000313" key="3">
    <source>
        <dbReference type="Proteomes" id="UP001595887"/>
    </source>
</evidence>
<protein>
    <submittedName>
        <fullName evidence="2">DUF4166 domain-containing protein</fullName>
    </submittedName>
</protein>
<accession>A0ABV8RCB2</accession>
<sequence length="240" mass="26567">MKQRADIANIVAMQVANDIGPASADDSLGDIAQNQVQGAALLDLRFRALLPRADWDALPLRVQQRFSKRLAGDRVALYAGRIEEARFSKIGWFLAQALRLIGAPLPLSRDAGVPAAVCVAEDPQGGGQLWTRIYHHRRGFPQMINSAKRFAGPSGLEEYIGKGIGMALRVRAVEGGLAFESDHYFLKLGRIRIRIPHFCGPGRTEVRHIDKGEGRFDFSLILVHPLLGELVYQRAEFCDQ</sequence>
<dbReference type="Proteomes" id="UP001595887">
    <property type="component" value="Unassembled WGS sequence"/>
</dbReference>
<dbReference type="RefSeq" id="WP_381420644.1">
    <property type="nucleotide sequence ID" value="NZ_JBHSDH010000006.1"/>
</dbReference>
<feature type="domain" description="DUF4166" evidence="1">
    <location>
        <begin position="58"/>
        <end position="237"/>
    </location>
</feature>
<organism evidence="2 3">
    <name type="scientific">Sphingorhabdus arenilitoris</name>
    <dbReference type="NCBI Taxonomy" id="1490041"/>
    <lineage>
        <taxon>Bacteria</taxon>
        <taxon>Pseudomonadati</taxon>
        <taxon>Pseudomonadota</taxon>
        <taxon>Alphaproteobacteria</taxon>
        <taxon>Sphingomonadales</taxon>
        <taxon>Sphingomonadaceae</taxon>
        <taxon>Sphingorhabdus</taxon>
    </lineage>
</organism>
<dbReference type="Pfam" id="PF13761">
    <property type="entry name" value="DUF4166"/>
    <property type="match status" value="1"/>
</dbReference>
<proteinExistence type="predicted"/>
<gene>
    <name evidence="2" type="ORF">ACFOWX_01315</name>
</gene>
<evidence type="ECO:0000313" key="2">
    <source>
        <dbReference type="EMBL" id="MFC4291047.1"/>
    </source>
</evidence>
<comment type="caution">
    <text evidence="2">The sequence shown here is derived from an EMBL/GenBank/DDBJ whole genome shotgun (WGS) entry which is preliminary data.</text>
</comment>
<keyword evidence="3" id="KW-1185">Reference proteome</keyword>
<evidence type="ECO:0000259" key="1">
    <source>
        <dbReference type="Pfam" id="PF13761"/>
    </source>
</evidence>
<name>A0ABV8RCB2_9SPHN</name>
<dbReference type="InterPro" id="IPR025311">
    <property type="entry name" value="DUF4166"/>
</dbReference>
<dbReference type="EMBL" id="JBHSDH010000006">
    <property type="protein sequence ID" value="MFC4291047.1"/>
    <property type="molecule type" value="Genomic_DNA"/>
</dbReference>
<reference evidence="3" key="1">
    <citation type="journal article" date="2019" name="Int. J. Syst. Evol. Microbiol.">
        <title>The Global Catalogue of Microorganisms (GCM) 10K type strain sequencing project: providing services to taxonomists for standard genome sequencing and annotation.</title>
        <authorList>
            <consortium name="The Broad Institute Genomics Platform"/>
            <consortium name="The Broad Institute Genome Sequencing Center for Infectious Disease"/>
            <person name="Wu L."/>
            <person name="Ma J."/>
        </authorList>
    </citation>
    <scope>NUCLEOTIDE SEQUENCE [LARGE SCALE GENOMIC DNA]</scope>
    <source>
        <strain evidence="3">CECT 8531</strain>
    </source>
</reference>